<organism evidence="1 2">
    <name type="scientific">Entomophthora muscae</name>
    <dbReference type="NCBI Taxonomy" id="34485"/>
    <lineage>
        <taxon>Eukaryota</taxon>
        <taxon>Fungi</taxon>
        <taxon>Fungi incertae sedis</taxon>
        <taxon>Zoopagomycota</taxon>
        <taxon>Entomophthoromycotina</taxon>
        <taxon>Entomophthoromycetes</taxon>
        <taxon>Entomophthorales</taxon>
        <taxon>Entomophthoraceae</taxon>
        <taxon>Entomophthora</taxon>
    </lineage>
</organism>
<proteinExistence type="predicted"/>
<gene>
    <name evidence="1" type="ORF">DSO57_1016106</name>
</gene>
<keyword evidence="2" id="KW-1185">Reference proteome</keyword>
<comment type="caution">
    <text evidence="1">The sequence shown here is derived from an EMBL/GenBank/DDBJ whole genome shotgun (WGS) entry which is preliminary data.</text>
</comment>
<dbReference type="Proteomes" id="UP001165960">
    <property type="component" value="Unassembled WGS sequence"/>
</dbReference>
<name>A0ACC2TSD8_9FUNG</name>
<dbReference type="EMBL" id="QTSX02002194">
    <property type="protein sequence ID" value="KAJ9077504.1"/>
    <property type="molecule type" value="Genomic_DNA"/>
</dbReference>
<accession>A0ACC2TSD8</accession>
<sequence length="307" mass="35556">MTPEEMVVAEEVYQIFNEHFSPNLKPNAPLENFRLMSPATDFFTKYPKPIITSLVIFTLGSLAYSILHSLGFRQHVTRRLSYWFLPGDSSEPPIMYIHDIGIGYAMYLPKIYSVLTAHPGRAVILLDLPYISMLPTDVILDHDETLQALDAMFLRHNLENVSLVAHSYGTIVTSWIIQHRPQYLSKSLLVDHICFMMWDPMLAYSFLYAKPKCILHEMARFFLSTDPLINHTLSIDTYWYESVLYPERITIPTTVMLSQDDWLASPKAIHEYLEKRLPPNCNVVSLDTFHGGVIFHHEYHPKFVTYL</sequence>
<evidence type="ECO:0000313" key="1">
    <source>
        <dbReference type="EMBL" id="KAJ9077504.1"/>
    </source>
</evidence>
<reference evidence="1" key="1">
    <citation type="submission" date="2022-04" db="EMBL/GenBank/DDBJ databases">
        <title>Genome of the entomopathogenic fungus Entomophthora muscae.</title>
        <authorList>
            <person name="Elya C."/>
            <person name="Lovett B.R."/>
            <person name="Lee E."/>
            <person name="Macias A.M."/>
            <person name="Hajek A.E."/>
            <person name="De Bivort B.L."/>
            <person name="Kasson M.T."/>
            <person name="De Fine Licht H.H."/>
            <person name="Stajich J.E."/>
        </authorList>
    </citation>
    <scope>NUCLEOTIDE SEQUENCE</scope>
    <source>
        <strain evidence="1">Berkeley</strain>
    </source>
</reference>
<evidence type="ECO:0000313" key="2">
    <source>
        <dbReference type="Proteomes" id="UP001165960"/>
    </source>
</evidence>
<protein>
    <submittedName>
        <fullName evidence="1">Uncharacterized protein</fullName>
    </submittedName>
</protein>